<dbReference type="AlphaFoldDB" id="A0A397SHH2"/>
<dbReference type="OrthoDB" id="1898221at2759"/>
<keyword evidence="3" id="KW-0547">Nucleotide-binding</keyword>
<evidence type="ECO:0000256" key="3">
    <source>
        <dbReference type="ARBA" id="ARBA00022741"/>
    </source>
</evidence>
<evidence type="ECO:0000256" key="2">
    <source>
        <dbReference type="ARBA" id="ARBA00022598"/>
    </source>
</evidence>
<dbReference type="InterPro" id="IPR045851">
    <property type="entry name" value="AMP-bd_C_sf"/>
</dbReference>
<dbReference type="PROSITE" id="PS00455">
    <property type="entry name" value="AMP_BINDING"/>
    <property type="match status" value="1"/>
</dbReference>
<dbReference type="Gene3D" id="3.40.50.980">
    <property type="match status" value="2"/>
</dbReference>
<dbReference type="PANTHER" id="PTHR24096:SF149">
    <property type="entry name" value="AMP-BINDING DOMAIN-CONTAINING PROTEIN-RELATED"/>
    <property type="match status" value="1"/>
</dbReference>
<dbReference type="Gene3D" id="3.30.300.30">
    <property type="match status" value="1"/>
</dbReference>
<dbReference type="InterPro" id="IPR025110">
    <property type="entry name" value="AMP-bd_C"/>
</dbReference>
<dbReference type="InterPro" id="IPR020845">
    <property type="entry name" value="AMP-binding_CS"/>
</dbReference>
<dbReference type="PANTHER" id="PTHR24096">
    <property type="entry name" value="LONG-CHAIN-FATTY-ACID--COA LIGASE"/>
    <property type="match status" value="1"/>
</dbReference>
<protein>
    <recommendedName>
        <fullName evidence="9">Acetyl-CoA synthetase-like protein</fullName>
    </recommendedName>
</protein>
<evidence type="ECO:0000256" key="4">
    <source>
        <dbReference type="ARBA" id="ARBA00022840"/>
    </source>
</evidence>
<feature type="domain" description="AMP-dependent synthetase/ligase" evidence="5">
    <location>
        <begin position="32"/>
        <end position="389"/>
    </location>
</feature>
<proteinExistence type="inferred from homology"/>
<dbReference type="FunFam" id="3.40.50.12780:FF:000003">
    <property type="entry name" value="Long-chain-fatty-acid--CoA ligase FadD"/>
    <property type="match status" value="1"/>
</dbReference>
<dbReference type="Pfam" id="PF13193">
    <property type="entry name" value="AMP-binding_C"/>
    <property type="match status" value="1"/>
</dbReference>
<dbReference type="CDD" id="cd05911">
    <property type="entry name" value="Firefly_Luc_like"/>
    <property type="match status" value="1"/>
</dbReference>
<dbReference type="InterPro" id="IPR000873">
    <property type="entry name" value="AMP-dep_synth/lig_dom"/>
</dbReference>
<dbReference type="GO" id="GO:0005524">
    <property type="term" value="F:ATP binding"/>
    <property type="evidence" value="ECO:0007669"/>
    <property type="project" value="UniProtKB-KW"/>
</dbReference>
<evidence type="ECO:0000313" key="8">
    <source>
        <dbReference type="Proteomes" id="UP000265703"/>
    </source>
</evidence>
<name>A0A397SHH2_9GLOM</name>
<keyword evidence="8" id="KW-1185">Reference proteome</keyword>
<dbReference type="Proteomes" id="UP000265703">
    <property type="component" value="Unassembled WGS sequence"/>
</dbReference>
<accession>A0A397SHH2</accession>
<dbReference type="Pfam" id="PF00501">
    <property type="entry name" value="AMP-binding"/>
    <property type="match status" value="1"/>
</dbReference>
<feature type="domain" description="AMP-binding enzyme C-terminal" evidence="6">
    <location>
        <begin position="440"/>
        <end position="520"/>
    </location>
</feature>
<keyword evidence="2" id="KW-0436">Ligase</keyword>
<keyword evidence="4" id="KW-0067">ATP-binding</keyword>
<dbReference type="EMBL" id="QKYT01000498">
    <property type="protein sequence ID" value="RIA84359.1"/>
    <property type="molecule type" value="Genomic_DNA"/>
</dbReference>
<evidence type="ECO:0000256" key="1">
    <source>
        <dbReference type="ARBA" id="ARBA00006432"/>
    </source>
</evidence>
<comment type="similarity">
    <text evidence="1">Belongs to the ATP-dependent AMP-binding enzyme family.</text>
</comment>
<dbReference type="GO" id="GO:0016405">
    <property type="term" value="F:CoA-ligase activity"/>
    <property type="evidence" value="ECO:0007669"/>
    <property type="project" value="TreeGrafter"/>
</dbReference>
<gene>
    <name evidence="7" type="ORF">C1645_879964</name>
</gene>
<dbReference type="STRING" id="658196.A0A397SHH2"/>
<evidence type="ECO:0000313" key="7">
    <source>
        <dbReference type="EMBL" id="RIA84359.1"/>
    </source>
</evidence>
<evidence type="ECO:0000259" key="5">
    <source>
        <dbReference type="Pfam" id="PF00501"/>
    </source>
</evidence>
<evidence type="ECO:0008006" key="9">
    <source>
        <dbReference type="Google" id="ProtNLM"/>
    </source>
</evidence>
<organism evidence="7 8">
    <name type="scientific">Glomus cerebriforme</name>
    <dbReference type="NCBI Taxonomy" id="658196"/>
    <lineage>
        <taxon>Eukaryota</taxon>
        <taxon>Fungi</taxon>
        <taxon>Fungi incertae sedis</taxon>
        <taxon>Mucoromycota</taxon>
        <taxon>Glomeromycotina</taxon>
        <taxon>Glomeromycetes</taxon>
        <taxon>Glomerales</taxon>
        <taxon>Glomeraceae</taxon>
        <taxon>Glomus</taxon>
    </lineage>
</organism>
<dbReference type="SUPFAM" id="SSF56801">
    <property type="entry name" value="Acetyl-CoA synthetase-like"/>
    <property type="match status" value="1"/>
</dbReference>
<sequence>MVVFRSKIPDIEIPPIGIFQYVFSNPNNISENKAIFIDYKTDKRLTFAGLKSDSKKFAAGLQDKLNFKRGDVLSILSPNQIDYATVIFGTLVAGGIVSPSNPMSTVKDYTIQLKDSGASVIIVHPLFLSVAINAAKEANIPESKIFLFGDEKINKILPYNSLFGEREAIPIEYTPEEVKTTTAYLCYSSGTTGIPKGVESTHHNMVANVMQILSIEKDAHPEIVYVGVLPFYHIYGLSVLMHFIIVLGASCVVIPKFDFETFCRIIQDYKVGIAHIVPPIILALVKHPKVKEYDFSSLKLVISGAAALSKELSESFYNVHKIKIKQGYGLTETSPVNHLCFTENIVPGSCGILLPNIECKLIDENGQEVGYNTPGELCIRGPNVMKGYLNNKEATDAVFDEDGYFHTGDIALVDENEYFYIVDRVKELIKYKGFQVAPAELEAILISHPSISDAAVIGIYSEEDVTEYPVAYVVTKQQSQHTIEFSGEIRKFVDSQVAPHKKLRGGVIFVDQIPKSASGKILRRKLREIHSTNIQLLKL</sequence>
<comment type="caution">
    <text evidence="7">The sequence shown here is derived from an EMBL/GenBank/DDBJ whole genome shotgun (WGS) entry which is preliminary data.</text>
</comment>
<dbReference type="Gene3D" id="2.30.38.10">
    <property type="entry name" value="Luciferase, Domain 3"/>
    <property type="match status" value="1"/>
</dbReference>
<dbReference type="FunFam" id="3.30.300.30:FF:000007">
    <property type="entry name" value="4-coumarate--CoA ligase 2"/>
    <property type="match status" value="1"/>
</dbReference>
<evidence type="ECO:0000259" key="6">
    <source>
        <dbReference type="Pfam" id="PF13193"/>
    </source>
</evidence>
<reference evidence="7 8" key="1">
    <citation type="submission" date="2018-06" db="EMBL/GenBank/DDBJ databases">
        <title>Comparative genomics reveals the genomic features of Rhizophagus irregularis, R. cerebriforme, R. diaphanum and Gigaspora rosea, and their symbiotic lifestyle signature.</title>
        <authorList>
            <person name="Morin E."/>
            <person name="San Clemente H."/>
            <person name="Chen E.C.H."/>
            <person name="De La Providencia I."/>
            <person name="Hainaut M."/>
            <person name="Kuo A."/>
            <person name="Kohler A."/>
            <person name="Murat C."/>
            <person name="Tang N."/>
            <person name="Roy S."/>
            <person name="Loubradou J."/>
            <person name="Henrissat B."/>
            <person name="Grigoriev I.V."/>
            <person name="Corradi N."/>
            <person name="Roux C."/>
            <person name="Martin F.M."/>
        </authorList>
    </citation>
    <scope>NUCLEOTIDE SEQUENCE [LARGE SCALE GENOMIC DNA]</scope>
    <source>
        <strain evidence="7 8">DAOM 227022</strain>
    </source>
</reference>